<dbReference type="SMART" id="SM00028">
    <property type="entry name" value="TPR"/>
    <property type="match status" value="3"/>
</dbReference>
<proteinExistence type="predicted"/>
<dbReference type="InterPro" id="IPR011990">
    <property type="entry name" value="TPR-like_helical_dom_sf"/>
</dbReference>
<gene>
    <name evidence="2" type="ORF">L497_1365</name>
</gene>
<comment type="caution">
    <text evidence="2">The sequence shown here is derived from an EMBL/GenBank/DDBJ whole genome shotgun (WGS) entry which is preliminary data.</text>
</comment>
<dbReference type="STRING" id="35814.BBB42_10160"/>
<dbReference type="PATRIC" id="fig|1331206.3.peg.2689"/>
<dbReference type="Proteomes" id="UP000026682">
    <property type="component" value="Unassembled WGS sequence"/>
</dbReference>
<dbReference type="GO" id="GO:0016740">
    <property type="term" value="F:transferase activity"/>
    <property type="evidence" value="ECO:0007669"/>
    <property type="project" value="UniProtKB-KW"/>
</dbReference>
<dbReference type="SUPFAM" id="SSF48452">
    <property type="entry name" value="TPR-like"/>
    <property type="match status" value="1"/>
</dbReference>
<protein>
    <submittedName>
        <fullName evidence="2">Putative N-acetyltransferase YedL</fullName>
    </submittedName>
</protein>
<reference evidence="2 3" key="1">
    <citation type="submission" date="2014-03" db="EMBL/GenBank/DDBJ databases">
        <title>Genome sequence of Bordetella holmseii.</title>
        <authorList>
            <person name="Harvill E."/>
            <person name="Goodfield L.L."/>
            <person name="Ivanov Y."/>
            <person name="Meyer J.A."/>
            <person name="Newth C."/>
            <person name="Cassiday P."/>
            <person name="Tondella M.L."/>
            <person name="Liao P."/>
            <person name="Zimmerman J."/>
            <person name="Meert K."/>
            <person name="Wessel D."/>
            <person name="Berger J."/>
            <person name="Dean J.M."/>
            <person name="Holubkov R."/>
            <person name="Burr J."/>
            <person name="Liu T."/>
            <person name="Brinkac L.M."/>
            <person name="Sanka R."/>
            <person name="Kim M."/>
            <person name="Losada L."/>
        </authorList>
    </citation>
    <scope>NUCLEOTIDE SEQUENCE [LARGE SCALE GENOMIC DNA]</scope>
    <source>
        <strain evidence="2 3">CDC-H585-BH</strain>
    </source>
</reference>
<accession>A0A158M3Q1</accession>
<keyword evidence="2" id="KW-0808">Transferase</keyword>
<evidence type="ECO:0000256" key="1">
    <source>
        <dbReference type="SAM" id="MobiDB-lite"/>
    </source>
</evidence>
<dbReference type="EMBL" id="JFZZ01000108">
    <property type="protein sequence ID" value="KAK88871.1"/>
    <property type="molecule type" value="Genomic_DNA"/>
</dbReference>
<feature type="region of interest" description="Disordered" evidence="1">
    <location>
        <begin position="406"/>
        <end position="430"/>
    </location>
</feature>
<evidence type="ECO:0000313" key="3">
    <source>
        <dbReference type="Proteomes" id="UP000026682"/>
    </source>
</evidence>
<dbReference type="RefSeq" id="WP_005019521.1">
    <property type="nucleotide sequence ID" value="NZ_JFZZ01000108.1"/>
</dbReference>
<dbReference type="InterPro" id="IPR019734">
    <property type="entry name" value="TPR_rpt"/>
</dbReference>
<evidence type="ECO:0000313" key="2">
    <source>
        <dbReference type="EMBL" id="KAK88871.1"/>
    </source>
</evidence>
<name>A0A158M3Q1_9BORD</name>
<organism evidence="2 3">
    <name type="scientific">Bordetella holmesii CDC-H585-BH</name>
    <dbReference type="NCBI Taxonomy" id="1331206"/>
    <lineage>
        <taxon>Bacteria</taxon>
        <taxon>Pseudomonadati</taxon>
        <taxon>Pseudomonadota</taxon>
        <taxon>Betaproteobacteria</taxon>
        <taxon>Burkholderiales</taxon>
        <taxon>Alcaligenaceae</taxon>
        <taxon>Bordetella</taxon>
    </lineage>
</organism>
<dbReference type="Gene3D" id="1.25.40.10">
    <property type="entry name" value="Tetratricopeptide repeat domain"/>
    <property type="match status" value="2"/>
</dbReference>
<dbReference type="AlphaFoldDB" id="A0A158M3Q1"/>
<sequence length="725" mass="79808">MNITTIGSCRVAGPMAKVQARRNFVLDNRLLYGYTHNSKETIQAIRYMRGDLTIPAALWPFISGQTYREGNPRLPHGSIPAEDRHVVEISSIKVLELDGYQLQLVRFKEALAFCPELRKIFFEHGSAEVRAQRLRQFHATASYARAPEAVQHVLTQTVLRTQTAAEIESDLKQIALLLGPSFVLVTHCNAMNAHGELIADRAKMVDRVSRACARAGITLVDPGSLLAAYGQDRGMPEDGRDTTHYTTAFAHLVGKEICDKLLGVQETAALPEGQTANDWKQSLEAAKEYGQAQAWDLALLYANRAIELKPNVSAAYVLRARAMMALSQTDEVLDAWGAALAIDANRNAYILRQAAECAFEQGQIDTARGWAQESLQCERNEKTATLLGRIHARLGENEQAERAFRVSAQAAPERSLRHATRSSTPLEEGASMVSALAATQAVDSTSLQGAREHVLKRARREVRHAGRAGALLPSLGAFYALQILAGEHQTELDDEINQAYRRLLKSYETSAEYRSSEMAIQLLAELAALNAVDVRYVQRAAKQLQADGHGAVAVACWHRLAEAALPAESETVLLAATRLVQLGAHADAVSVYRRLANSGVLTPEQTAAMIEKNLRALARSMGRHLIAGNLRMAEQDVGAIRAIDPTYAGLPSLQRTLSDAHKREFQDQRQQSKDQNEVIASAKRVIESNPMDREANVELVMQSLRTGNLNEGRRLLERFMENAPA</sequence>